<dbReference type="GO" id="GO:0016853">
    <property type="term" value="F:isomerase activity"/>
    <property type="evidence" value="ECO:0007669"/>
    <property type="project" value="UniProtKB-KW"/>
</dbReference>
<dbReference type="Pfam" id="PF11716">
    <property type="entry name" value="MDMPI_N"/>
    <property type="match status" value="1"/>
</dbReference>
<evidence type="ECO:0000313" key="4">
    <source>
        <dbReference type="Proteomes" id="UP001519535"/>
    </source>
</evidence>
<gene>
    <name evidence="3" type="ORF">KIH27_15105</name>
</gene>
<protein>
    <submittedName>
        <fullName evidence="3">Maleylpyruvate isomerase N-terminal domain-containing protein</fullName>
    </submittedName>
</protein>
<keyword evidence="4" id="KW-1185">Reference proteome</keyword>
<accession>A0ABS5RKX7</accession>
<organism evidence="3 4">
    <name type="scientific">Mycolicibacter acidiphilus</name>
    <dbReference type="NCBI Taxonomy" id="2835306"/>
    <lineage>
        <taxon>Bacteria</taxon>
        <taxon>Bacillati</taxon>
        <taxon>Actinomycetota</taxon>
        <taxon>Actinomycetes</taxon>
        <taxon>Mycobacteriales</taxon>
        <taxon>Mycobacteriaceae</taxon>
        <taxon>Mycolicibacter</taxon>
    </lineage>
</organism>
<proteinExistence type="predicted"/>
<dbReference type="InterPro" id="IPR034660">
    <property type="entry name" value="DinB/YfiT-like"/>
</dbReference>
<keyword evidence="3" id="KW-0413">Isomerase</keyword>
<sequence>MPSDQQPSGVPAEESTRAPRPAPVADAAAAYRLVHERLVALLGGRDDVGEFAVPACPGWTVRQTVAHLVGVGQDVVAMNMADKAGDSWVQAQLDRLGGFGIDRLLDLWGQLIDPVTARLALEVAAGQLVFDTLTHEHDIRGALGEPGSRTGDLTFEVALGFLTTMGDLMIRQGSLPALRLTTPAIGTVHLGDPDSAKEPAALDISDFEAVRALGGRRSVRQLSALPWDRDPTDWMPVFTHWLPVFSNGGIRPPSDDLVE</sequence>
<dbReference type="SUPFAM" id="SSF109854">
    <property type="entry name" value="DinB/YfiT-like putative metalloenzymes"/>
    <property type="match status" value="1"/>
</dbReference>
<feature type="domain" description="Mycothiol-dependent maleylpyruvate isomerase metal-binding" evidence="2">
    <location>
        <begin position="35"/>
        <end position="120"/>
    </location>
</feature>
<evidence type="ECO:0000256" key="1">
    <source>
        <dbReference type="SAM" id="MobiDB-lite"/>
    </source>
</evidence>
<comment type="caution">
    <text evidence="3">The sequence shown here is derived from an EMBL/GenBank/DDBJ whole genome shotgun (WGS) entry which is preliminary data.</text>
</comment>
<evidence type="ECO:0000259" key="2">
    <source>
        <dbReference type="Pfam" id="PF11716"/>
    </source>
</evidence>
<name>A0ABS5RKX7_9MYCO</name>
<evidence type="ECO:0000313" key="3">
    <source>
        <dbReference type="EMBL" id="MBS9534920.1"/>
    </source>
</evidence>
<feature type="region of interest" description="Disordered" evidence="1">
    <location>
        <begin position="1"/>
        <end position="23"/>
    </location>
</feature>
<dbReference type="InterPro" id="IPR024344">
    <property type="entry name" value="MDMPI_metal-binding"/>
</dbReference>
<dbReference type="Gene3D" id="1.20.120.450">
    <property type="entry name" value="dinb family like domain"/>
    <property type="match status" value="1"/>
</dbReference>
<dbReference type="EMBL" id="JAHCLR010000033">
    <property type="protein sequence ID" value="MBS9534920.1"/>
    <property type="molecule type" value="Genomic_DNA"/>
</dbReference>
<reference evidence="3 4" key="1">
    <citation type="submission" date="2021-05" db="EMBL/GenBank/DDBJ databases">
        <title>Mycobacterium acidophilum sp. nov., an extremely acid-tolerant member of the genus Mycobacterium.</title>
        <authorList>
            <person name="Xia J."/>
        </authorList>
    </citation>
    <scope>NUCLEOTIDE SEQUENCE [LARGE SCALE GENOMIC DNA]</scope>
    <source>
        <strain evidence="3 4">M1</strain>
    </source>
</reference>
<dbReference type="RefSeq" id="WP_214093783.1">
    <property type="nucleotide sequence ID" value="NZ_JAHCLR010000033.1"/>
</dbReference>
<dbReference type="Proteomes" id="UP001519535">
    <property type="component" value="Unassembled WGS sequence"/>
</dbReference>